<organism evidence="2 3">
    <name type="scientific">Scophthalmus maximus</name>
    <name type="common">Turbot</name>
    <name type="synonym">Psetta maxima</name>
    <dbReference type="NCBI Taxonomy" id="52904"/>
    <lineage>
        <taxon>Eukaryota</taxon>
        <taxon>Metazoa</taxon>
        <taxon>Chordata</taxon>
        <taxon>Craniata</taxon>
        <taxon>Vertebrata</taxon>
        <taxon>Euteleostomi</taxon>
        <taxon>Actinopterygii</taxon>
        <taxon>Neopterygii</taxon>
        <taxon>Teleostei</taxon>
        <taxon>Neoteleostei</taxon>
        <taxon>Acanthomorphata</taxon>
        <taxon>Carangaria</taxon>
        <taxon>Pleuronectiformes</taxon>
        <taxon>Pleuronectoidei</taxon>
        <taxon>Scophthalmidae</taxon>
        <taxon>Scophthalmus</taxon>
    </lineage>
</organism>
<evidence type="ECO:0000313" key="2">
    <source>
        <dbReference type="EMBL" id="KAF0044862.1"/>
    </source>
</evidence>
<sequence length="78" mass="8694">MSQPLAARECPGDVRGKTSEMPLSPAVQVRGGVTASLVYCQSDLQDSMWCRIGAEQQRRREEIGERKRDEGSGIRESR</sequence>
<feature type="region of interest" description="Disordered" evidence="1">
    <location>
        <begin position="1"/>
        <end position="23"/>
    </location>
</feature>
<name>A0A6A4TS40_SCOMX</name>
<dbReference type="Proteomes" id="UP000438429">
    <property type="component" value="Unassembled WGS sequence"/>
</dbReference>
<dbReference type="AlphaFoldDB" id="A0A6A4TS40"/>
<proteinExistence type="predicted"/>
<accession>A0A6A4TS40</accession>
<dbReference type="EMBL" id="VEVO01000002">
    <property type="protein sequence ID" value="KAF0044862.1"/>
    <property type="molecule type" value="Genomic_DNA"/>
</dbReference>
<feature type="region of interest" description="Disordered" evidence="1">
    <location>
        <begin position="56"/>
        <end position="78"/>
    </location>
</feature>
<evidence type="ECO:0000313" key="3">
    <source>
        <dbReference type="Proteomes" id="UP000438429"/>
    </source>
</evidence>
<protein>
    <submittedName>
        <fullName evidence="2">Uncharacterized protein</fullName>
    </submittedName>
</protein>
<evidence type="ECO:0000256" key="1">
    <source>
        <dbReference type="SAM" id="MobiDB-lite"/>
    </source>
</evidence>
<gene>
    <name evidence="2" type="ORF">F2P81_001391</name>
</gene>
<comment type="caution">
    <text evidence="2">The sequence shown here is derived from an EMBL/GenBank/DDBJ whole genome shotgun (WGS) entry which is preliminary data.</text>
</comment>
<reference evidence="2 3" key="1">
    <citation type="submission" date="2019-06" db="EMBL/GenBank/DDBJ databases">
        <title>Draft genomes of female and male turbot (Scophthalmus maximus).</title>
        <authorList>
            <person name="Xu H."/>
            <person name="Xu X.-W."/>
            <person name="Shao C."/>
            <person name="Chen S."/>
        </authorList>
    </citation>
    <scope>NUCLEOTIDE SEQUENCE [LARGE SCALE GENOMIC DNA]</scope>
    <source>
        <strain evidence="2">Ysfricsl-2016a</strain>
        <tissue evidence="2">Blood</tissue>
    </source>
</reference>